<gene>
    <name evidence="2" type="ORF">XNOV1_A005989</name>
</gene>
<feature type="region of interest" description="Disordered" evidence="1">
    <location>
        <begin position="129"/>
        <end position="173"/>
    </location>
</feature>
<feature type="compositionally biased region" description="Basic and acidic residues" evidence="1">
    <location>
        <begin position="78"/>
        <end position="97"/>
    </location>
</feature>
<evidence type="ECO:0000313" key="2">
    <source>
        <dbReference type="EMBL" id="CAJ1081196.1"/>
    </source>
</evidence>
<keyword evidence="3" id="KW-1185">Reference proteome</keyword>
<dbReference type="EMBL" id="OY660882">
    <property type="protein sequence ID" value="CAJ1081196.1"/>
    <property type="molecule type" value="Genomic_DNA"/>
</dbReference>
<dbReference type="Proteomes" id="UP001178508">
    <property type="component" value="Chromosome 19"/>
</dbReference>
<evidence type="ECO:0000313" key="3">
    <source>
        <dbReference type="Proteomes" id="UP001178508"/>
    </source>
</evidence>
<protein>
    <submittedName>
        <fullName evidence="2">Uncharacterized protein LOC117830263</fullName>
    </submittedName>
</protein>
<evidence type="ECO:0000256" key="1">
    <source>
        <dbReference type="SAM" id="MobiDB-lite"/>
    </source>
</evidence>
<dbReference type="AlphaFoldDB" id="A0AAV1H836"/>
<feature type="region of interest" description="Disordered" evidence="1">
    <location>
        <begin position="192"/>
        <end position="234"/>
    </location>
</feature>
<organism evidence="2 3">
    <name type="scientific">Xyrichtys novacula</name>
    <name type="common">Pearly razorfish</name>
    <name type="synonym">Hemipteronotus novacula</name>
    <dbReference type="NCBI Taxonomy" id="13765"/>
    <lineage>
        <taxon>Eukaryota</taxon>
        <taxon>Metazoa</taxon>
        <taxon>Chordata</taxon>
        <taxon>Craniata</taxon>
        <taxon>Vertebrata</taxon>
        <taxon>Euteleostomi</taxon>
        <taxon>Actinopterygii</taxon>
        <taxon>Neopterygii</taxon>
        <taxon>Teleostei</taxon>
        <taxon>Neoteleostei</taxon>
        <taxon>Acanthomorphata</taxon>
        <taxon>Eupercaria</taxon>
        <taxon>Labriformes</taxon>
        <taxon>Labridae</taxon>
        <taxon>Xyrichtys</taxon>
    </lineage>
</organism>
<proteinExistence type="predicted"/>
<accession>A0AAV1H836</accession>
<feature type="compositionally biased region" description="Low complexity" evidence="1">
    <location>
        <begin position="129"/>
        <end position="149"/>
    </location>
</feature>
<feature type="region of interest" description="Disordered" evidence="1">
    <location>
        <begin position="53"/>
        <end position="112"/>
    </location>
</feature>
<name>A0AAV1H836_XYRNO</name>
<sequence>MSKISTVSPALANPTNANNDKCVMMRDKESHVYSEICIANKISPGNIITQRQEHTESVSLPSDVLPPLPQQRWSADLGKSDKTRRISIVEKKKEPHSQHGRSLPPPHSAVHSSLKRYSCPTIKVFSFPTRTSSSSPSTQSCPPTPVQTSVITGHDPLGWKLQPKSSSTSCRARSKRLSLQIPLPVIFPEPKSSPALNFHPDKTQSPDSLVKAKPPLRPKPRRYHSESSPLLSSLSPGPVVTLKDLLAVHQNPVSISDGSDAVFSDEEEEMTVTGQQCKLPPPVPEKTDMTREIARQIARSRCCWLKSRSSMV</sequence>
<reference evidence="2" key="1">
    <citation type="submission" date="2023-08" db="EMBL/GenBank/DDBJ databases">
        <authorList>
            <person name="Alioto T."/>
            <person name="Alioto T."/>
            <person name="Gomez Garrido J."/>
        </authorList>
    </citation>
    <scope>NUCLEOTIDE SEQUENCE</scope>
</reference>